<dbReference type="Proteomes" id="UP000199656">
    <property type="component" value="Unassembled WGS sequence"/>
</dbReference>
<dbReference type="OrthoDB" id="9807532at2"/>
<accession>A0A1H3WQP0</accession>
<dbReference type="PANTHER" id="PTHR42830">
    <property type="entry name" value="OSMOTICALLY INDUCIBLE FAMILY PROTEIN"/>
    <property type="match status" value="1"/>
</dbReference>
<dbReference type="Pfam" id="PF02566">
    <property type="entry name" value="OsmC"/>
    <property type="match status" value="1"/>
</dbReference>
<name>A0A1H3WQP0_9BACT</name>
<keyword evidence="2" id="KW-1185">Reference proteome</keyword>
<evidence type="ECO:0000313" key="2">
    <source>
        <dbReference type="Proteomes" id="UP000199656"/>
    </source>
</evidence>
<gene>
    <name evidence="1" type="ORF">SAMN05660909_00010</name>
</gene>
<evidence type="ECO:0000313" key="1">
    <source>
        <dbReference type="EMBL" id="SDZ89449.1"/>
    </source>
</evidence>
<dbReference type="InterPro" id="IPR015946">
    <property type="entry name" value="KH_dom-like_a/b"/>
</dbReference>
<sequence length="137" mass="14791">MKRKALAVWNGDIKNGNGHLTTGSTVLNQTQYSFNSRFADGIGTNPEELLAAAHAGCFTMKLSLDLTTAGFVPESLETSSVVTLENGRITLSELTLTAKVPAISEEQFQEIARNAEKTCPVSQAFNFNITLQAKLVQ</sequence>
<dbReference type="InterPro" id="IPR003718">
    <property type="entry name" value="OsmC/Ohr_fam"/>
</dbReference>
<dbReference type="AlphaFoldDB" id="A0A1H3WQP0"/>
<dbReference type="PANTHER" id="PTHR42830:SF1">
    <property type="entry name" value="OSMOTICALLY INDUCIBLE FAMILY PROTEIN"/>
    <property type="match status" value="1"/>
</dbReference>
<proteinExistence type="predicted"/>
<dbReference type="STRING" id="408074.SAMN05660909_00010"/>
<dbReference type="SUPFAM" id="SSF82784">
    <property type="entry name" value="OsmC-like"/>
    <property type="match status" value="1"/>
</dbReference>
<dbReference type="GO" id="GO:0004601">
    <property type="term" value="F:peroxidase activity"/>
    <property type="evidence" value="ECO:0007669"/>
    <property type="project" value="InterPro"/>
</dbReference>
<dbReference type="GO" id="GO:0006979">
    <property type="term" value="P:response to oxidative stress"/>
    <property type="evidence" value="ECO:0007669"/>
    <property type="project" value="InterPro"/>
</dbReference>
<protein>
    <submittedName>
        <fullName evidence="1">Osmotically inducible protein OsmC</fullName>
    </submittedName>
</protein>
<dbReference type="InterPro" id="IPR019904">
    <property type="entry name" value="Peroxiredoxin_OsmC"/>
</dbReference>
<dbReference type="InterPro" id="IPR052707">
    <property type="entry name" value="OsmC_Ohr_Peroxiredoxin"/>
</dbReference>
<dbReference type="Gene3D" id="3.30.300.20">
    <property type="match status" value="1"/>
</dbReference>
<dbReference type="EMBL" id="FNRL01000001">
    <property type="protein sequence ID" value="SDZ89449.1"/>
    <property type="molecule type" value="Genomic_DNA"/>
</dbReference>
<reference evidence="2" key="1">
    <citation type="submission" date="2016-10" db="EMBL/GenBank/DDBJ databases">
        <authorList>
            <person name="Varghese N."/>
            <person name="Submissions S."/>
        </authorList>
    </citation>
    <scope>NUCLEOTIDE SEQUENCE [LARGE SCALE GENOMIC DNA]</scope>
    <source>
        <strain evidence="2">DSM 23920</strain>
    </source>
</reference>
<dbReference type="NCBIfam" id="TIGR03562">
    <property type="entry name" value="osmo_induc_OsmC"/>
    <property type="match status" value="1"/>
</dbReference>
<organism evidence="1 2">
    <name type="scientific">Chitinophaga terrae</name>
    <name type="common">ex Kim and Jung 2007</name>
    <dbReference type="NCBI Taxonomy" id="408074"/>
    <lineage>
        <taxon>Bacteria</taxon>
        <taxon>Pseudomonadati</taxon>
        <taxon>Bacteroidota</taxon>
        <taxon>Chitinophagia</taxon>
        <taxon>Chitinophagales</taxon>
        <taxon>Chitinophagaceae</taxon>
        <taxon>Chitinophaga</taxon>
    </lineage>
</organism>
<dbReference type="InterPro" id="IPR036102">
    <property type="entry name" value="OsmC/Ohrsf"/>
</dbReference>
<dbReference type="RefSeq" id="WP_089757386.1">
    <property type="nucleotide sequence ID" value="NZ_BKAT01000020.1"/>
</dbReference>